<keyword evidence="2" id="KW-1133">Transmembrane helix</keyword>
<keyword evidence="2" id="KW-0812">Transmembrane</keyword>
<gene>
    <name evidence="3" type="ORF">L210DRAFT_3533827</name>
</gene>
<protein>
    <submittedName>
        <fullName evidence="3">Uncharacterized protein</fullName>
    </submittedName>
</protein>
<keyword evidence="4" id="KW-1185">Reference proteome</keyword>
<evidence type="ECO:0000256" key="2">
    <source>
        <dbReference type="SAM" id="Phobius"/>
    </source>
</evidence>
<feature type="transmembrane region" description="Helical" evidence="2">
    <location>
        <begin position="311"/>
        <end position="331"/>
    </location>
</feature>
<evidence type="ECO:0000313" key="3">
    <source>
        <dbReference type="EMBL" id="KAF8444105.1"/>
    </source>
</evidence>
<organism evidence="3 4">
    <name type="scientific">Boletus edulis BED1</name>
    <dbReference type="NCBI Taxonomy" id="1328754"/>
    <lineage>
        <taxon>Eukaryota</taxon>
        <taxon>Fungi</taxon>
        <taxon>Dikarya</taxon>
        <taxon>Basidiomycota</taxon>
        <taxon>Agaricomycotina</taxon>
        <taxon>Agaricomycetes</taxon>
        <taxon>Agaricomycetidae</taxon>
        <taxon>Boletales</taxon>
        <taxon>Boletineae</taxon>
        <taxon>Boletaceae</taxon>
        <taxon>Boletoideae</taxon>
        <taxon>Boletus</taxon>
    </lineage>
</organism>
<evidence type="ECO:0000313" key="4">
    <source>
        <dbReference type="Proteomes" id="UP001194468"/>
    </source>
</evidence>
<accession>A0AAD4GHI3</accession>
<evidence type="ECO:0000256" key="1">
    <source>
        <dbReference type="SAM" id="MobiDB-lite"/>
    </source>
</evidence>
<feature type="transmembrane region" description="Helical" evidence="2">
    <location>
        <begin position="236"/>
        <end position="256"/>
    </location>
</feature>
<feature type="transmembrane region" description="Helical" evidence="2">
    <location>
        <begin position="114"/>
        <end position="134"/>
    </location>
</feature>
<proteinExistence type="predicted"/>
<feature type="transmembrane region" description="Helical" evidence="2">
    <location>
        <begin position="194"/>
        <end position="216"/>
    </location>
</feature>
<feature type="transmembrane region" description="Helical" evidence="2">
    <location>
        <begin position="168"/>
        <end position="187"/>
    </location>
</feature>
<comment type="caution">
    <text evidence="3">The sequence shown here is derived from an EMBL/GenBank/DDBJ whole genome shotgun (WGS) entry which is preliminary data.</text>
</comment>
<name>A0AAD4GHI3_BOLED</name>
<feature type="transmembrane region" description="Helical" evidence="2">
    <location>
        <begin position="276"/>
        <end position="299"/>
    </location>
</feature>
<dbReference type="EMBL" id="WHUW01000007">
    <property type="protein sequence ID" value="KAF8444105.1"/>
    <property type="molecule type" value="Genomic_DNA"/>
</dbReference>
<dbReference type="AlphaFoldDB" id="A0AAD4GHI3"/>
<reference evidence="3" key="2">
    <citation type="journal article" date="2020" name="Nat. Commun.">
        <title>Large-scale genome sequencing of mycorrhizal fungi provides insights into the early evolution of symbiotic traits.</title>
        <authorList>
            <person name="Miyauchi S."/>
            <person name="Kiss E."/>
            <person name="Kuo A."/>
            <person name="Drula E."/>
            <person name="Kohler A."/>
            <person name="Sanchez-Garcia M."/>
            <person name="Morin E."/>
            <person name="Andreopoulos B."/>
            <person name="Barry K.W."/>
            <person name="Bonito G."/>
            <person name="Buee M."/>
            <person name="Carver A."/>
            <person name="Chen C."/>
            <person name="Cichocki N."/>
            <person name="Clum A."/>
            <person name="Culley D."/>
            <person name="Crous P.W."/>
            <person name="Fauchery L."/>
            <person name="Girlanda M."/>
            <person name="Hayes R.D."/>
            <person name="Keri Z."/>
            <person name="LaButti K."/>
            <person name="Lipzen A."/>
            <person name="Lombard V."/>
            <person name="Magnuson J."/>
            <person name="Maillard F."/>
            <person name="Murat C."/>
            <person name="Nolan M."/>
            <person name="Ohm R.A."/>
            <person name="Pangilinan J."/>
            <person name="Pereira M.F."/>
            <person name="Perotto S."/>
            <person name="Peter M."/>
            <person name="Pfister S."/>
            <person name="Riley R."/>
            <person name="Sitrit Y."/>
            <person name="Stielow J.B."/>
            <person name="Szollosi G."/>
            <person name="Zifcakova L."/>
            <person name="Stursova M."/>
            <person name="Spatafora J.W."/>
            <person name="Tedersoo L."/>
            <person name="Vaario L.M."/>
            <person name="Yamada A."/>
            <person name="Yan M."/>
            <person name="Wang P."/>
            <person name="Xu J."/>
            <person name="Bruns T."/>
            <person name="Baldrian P."/>
            <person name="Vilgalys R."/>
            <person name="Dunand C."/>
            <person name="Henrissat B."/>
            <person name="Grigoriev I.V."/>
            <person name="Hibbett D."/>
            <person name="Nagy L.G."/>
            <person name="Martin F.M."/>
        </authorList>
    </citation>
    <scope>NUCLEOTIDE SEQUENCE</scope>
    <source>
        <strain evidence="3">BED1</strain>
    </source>
</reference>
<keyword evidence="2" id="KW-0472">Membrane</keyword>
<reference evidence="3" key="1">
    <citation type="submission" date="2019-10" db="EMBL/GenBank/DDBJ databases">
        <authorList>
            <consortium name="DOE Joint Genome Institute"/>
            <person name="Kuo A."/>
            <person name="Miyauchi S."/>
            <person name="Kiss E."/>
            <person name="Drula E."/>
            <person name="Kohler A."/>
            <person name="Sanchez-Garcia M."/>
            <person name="Andreopoulos B."/>
            <person name="Barry K.W."/>
            <person name="Bonito G."/>
            <person name="Buee M."/>
            <person name="Carver A."/>
            <person name="Chen C."/>
            <person name="Cichocki N."/>
            <person name="Clum A."/>
            <person name="Culley D."/>
            <person name="Crous P.W."/>
            <person name="Fauchery L."/>
            <person name="Girlanda M."/>
            <person name="Hayes R."/>
            <person name="Keri Z."/>
            <person name="LaButti K."/>
            <person name="Lipzen A."/>
            <person name="Lombard V."/>
            <person name="Magnuson J."/>
            <person name="Maillard F."/>
            <person name="Morin E."/>
            <person name="Murat C."/>
            <person name="Nolan M."/>
            <person name="Ohm R."/>
            <person name="Pangilinan J."/>
            <person name="Pereira M."/>
            <person name="Perotto S."/>
            <person name="Peter M."/>
            <person name="Riley R."/>
            <person name="Sitrit Y."/>
            <person name="Stielow B."/>
            <person name="Szollosi G."/>
            <person name="Zifcakova L."/>
            <person name="Stursova M."/>
            <person name="Spatafora J.W."/>
            <person name="Tedersoo L."/>
            <person name="Vaario L.-M."/>
            <person name="Yamada A."/>
            <person name="Yan M."/>
            <person name="Wang P."/>
            <person name="Xu J."/>
            <person name="Bruns T."/>
            <person name="Baldrian P."/>
            <person name="Vilgalys R."/>
            <person name="Henrissat B."/>
            <person name="Grigoriev I.V."/>
            <person name="Hibbett D."/>
            <person name="Nagy L.G."/>
            <person name="Martin F.M."/>
        </authorList>
    </citation>
    <scope>NUCLEOTIDE SEQUENCE</scope>
    <source>
        <strain evidence="3">BED1</strain>
    </source>
</reference>
<dbReference type="Proteomes" id="UP001194468">
    <property type="component" value="Unassembled WGS sequence"/>
</dbReference>
<feature type="transmembrane region" description="Helical" evidence="2">
    <location>
        <begin position="78"/>
        <end position="102"/>
    </location>
</feature>
<feature type="region of interest" description="Disordered" evidence="1">
    <location>
        <begin position="369"/>
        <end position="390"/>
    </location>
</feature>
<sequence length="402" mass="45612">MYTGGSCHNYAWPIVPEVLFRQEPTSERIVGRLSPPLSGFFLFPAHPSSWLTLVPVTYKRASPEMSTNDIPLDQAELLAMVLEAFLYGFSLFMFGGTIWTLWHRQTTLRVKCNMLIAACSLLLFSTVHLVIDIIRVMEGFIWLSKTYEGGRIMYFSDVSHWTFVSKNYVYAAQTLIGDGVVLYRCYAVWKSKRIMILPVLLWCTVGVTGFTCPYIESQLTRGSVFEKTLSRWITSFWASTLTTNTVTTLMLAYRLWNADRATTRLSDHRKSELRPILHIIVDAGGIYSLTLLTALVCYLNKSNGQYVILDMIMPIISITFYMVIIRVGIAFRVNQLTQPHSFGPIISGHGLGAERRSRVQIDISASRRSKVENGERLSMSPVSPDSDVRRSEVKMDVIEEKV</sequence>